<proteinExistence type="predicted"/>
<keyword evidence="2" id="KW-1133">Transmembrane helix</keyword>
<comment type="caution">
    <text evidence="3">The sequence shown here is derived from an EMBL/GenBank/DDBJ whole genome shotgun (WGS) entry which is preliminary data.</text>
</comment>
<evidence type="ECO:0000256" key="1">
    <source>
        <dbReference type="PROSITE-ProRule" id="PRU10141"/>
    </source>
</evidence>
<dbReference type="GO" id="GO:0005524">
    <property type="term" value="F:ATP binding"/>
    <property type="evidence" value="ECO:0007669"/>
    <property type="project" value="UniProtKB-UniRule"/>
</dbReference>
<dbReference type="InterPro" id="IPR011009">
    <property type="entry name" value="Kinase-like_dom_sf"/>
</dbReference>
<feature type="transmembrane region" description="Helical" evidence="2">
    <location>
        <begin position="40"/>
        <end position="65"/>
    </location>
</feature>
<dbReference type="AlphaFoldDB" id="A0A8S1IR61"/>
<evidence type="ECO:0000313" key="3">
    <source>
        <dbReference type="EMBL" id="CAD7697639.1"/>
    </source>
</evidence>
<keyword evidence="1" id="KW-0547">Nucleotide-binding</keyword>
<dbReference type="PROSITE" id="PS00107">
    <property type="entry name" value="PROTEIN_KINASE_ATP"/>
    <property type="match status" value="1"/>
</dbReference>
<accession>A0A8S1IR61</accession>
<feature type="non-terminal residue" evidence="3">
    <location>
        <position position="1"/>
    </location>
</feature>
<dbReference type="OrthoDB" id="4062651at2759"/>
<keyword evidence="2" id="KW-0812">Transmembrane</keyword>
<dbReference type="SUPFAM" id="SSF56112">
    <property type="entry name" value="Protein kinase-like (PK-like)"/>
    <property type="match status" value="1"/>
</dbReference>
<keyword evidence="2" id="KW-0472">Membrane</keyword>
<gene>
    <name evidence="3" type="ORF">OSTQU699_LOCUS3000</name>
</gene>
<dbReference type="Gene3D" id="3.30.200.20">
    <property type="entry name" value="Phosphorylase Kinase, domain 1"/>
    <property type="match status" value="1"/>
</dbReference>
<organism evidence="3 4">
    <name type="scientific">Ostreobium quekettii</name>
    <dbReference type="NCBI Taxonomy" id="121088"/>
    <lineage>
        <taxon>Eukaryota</taxon>
        <taxon>Viridiplantae</taxon>
        <taxon>Chlorophyta</taxon>
        <taxon>core chlorophytes</taxon>
        <taxon>Ulvophyceae</taxon>
        <taxon>TCBD clade</taxon>
        <taxon>Bryopsidales</taxon>
        <taxon>Ostreobineae</taxon>
        <taxon>Ostreobiaceae</taxon>
        <taxon>Ostreobium</taxon>
    </lineage>
</organism>
<protein>
    <recommendedName>
        <fullName evidence="5">Protein kinase domain-containing protein</fullName>
    </recommendedName>
</protein>
<evidence type="ECO:0008006" key="5">
    <source>
        <dbReference type="Google" id="ProtNLM"/>
    </source>
</evidence>
<name>A0A8S1IR61_9CHLO</name>
<evidence type="ECO:0000313" key="4">
    <source>
        <dbReference type="Proteomes" id="UP000708148"/>
    </source>
</evidence>
<keyword evidence="4" id="KW-1185">Reference proteome</keyword>
<dbReference type="EMBL" id="CAJHUC010000691">
    <property type="protein sequence ID" value="CAD7697639.1"/>
    <property type="molecule type" value="Genomic_DNA"/>
</dbReference>
<keyword evidence="1" id="KW-0067">ATP-binding</keyword>
<dbReference type="Proteomes" id="UP000708148">
    <property type="component" value="Unassembled WGS sequence"/>
</dbReference>
<sequence length="148" mass="15290">MAAWPGPPGPSCGPSAPCPEARRVVLGAQHPVLAAGVPTVGVSVLGGVAGAVLVFVVAVLVYWLYCKSCGQGRKSCCSPYRPMEEEDKCPDVEAWTQGSDGYEGVDLGEIDISSPLGRGGFGMVYKGSLQGDTVALKVIEHDGKLLEG</sequence>
<feature type="binding site" evidence="1">
    <location>
        <position position="137"/>
    </location>
    <ligand>
        <name>ATP</name>
        <dbReference type="ChEBI" id="CHEBI:30616"/>
    </ligand>
</feature>
<evidence type="ECO:0000256" key="2">
    <source>
        <dbReference type="SAM" id="Phobius"/>
    </source>
</evidence>
<dbReference type="InterPro" id="IPR017441">
    <property type="entry name" value="Protein_kinase_ATP_BS"/>
</dbReference>
<reference evidence="3" key="1">
    <citation type="submission" date="2020-12" db="EMBL/GenBank/DDBJ databases">
        <authorList>
            <person name="Iha C."/>
        </authorList>
    </citation>
    <scope>NUCLEOTIDE SEQUENCE</scope>
</reference>